<evidence type="ECO:0000313" key="3">
    <source>
        <dbReference type="EMBL" id="MBS3057300.1"/>
    </source>
</evidence>
<dbReference type="Proteomes" id="UP000677687">
    <property type="component" value="Unassembled WGS sequence"/>
</dbReference>
<evidence type="ECO:0000259" key="1">
    <source>
        <dbReference type="Pfam" id="PF01408"/>
    </source>
</evidence>
<dbReference type="SUPFAM" id="SSF55347">
    <property type="entry name" value="Glyceraldehyde-3-phosphate dehydrogenase-like, C-terminal domain"/>
    <property type="match status" value="1"/>
</dbReference>
<dbReference type="InterPro" id="IPR036291">
    <property type="entry name" value="NAD(P)-bd_dom_sf"/>
</dbReference>
<dbReference type="GO" id="GO:0000166">
    <property type="term" value="F:nucleotide binding"/>
    <property type="evidence" value="ECO:0007669"/>
    <property type="project" value="InterPro"/>
</dbReference>
<dbReference type="Gene3D" id="3.30.360.10">
    <property type="entry name" value="Dihydrodipicolinate Reductase, domain 2"/>
    <property type="match status" value="1"/>
</dbReference>
<reference evidence="3" key="1">
    <citation type="submission" date="2021-03" db="EMBL/GenBank/DDBJ databases">
        <authorList>
            <person name="Jaffe A."/>
        </authorList>
    </citation>
    <scope>NUCLEOTIDE SEQUENCE</scope>
    <source>
        <strain evidence="3">RIFCSPHIGHO2_01_FULL_AR10_44_11</strain>
    </source>
</reference>
<dbReference type="AlphaFoldDB" id="A0A8T4KWP2"/>
<accession>A0A8T4KWP2</accession>
<sequence length="330" mass="36993">MEKLRAGVIGLGYMGRNHARIYADMDNVELCAVCDTDKTALGKISRRYHAIPYANYTEMLENEKLDVVSIALPTDLHKEAAIEAMKKGISVLLEKPIASNTKDAKEIVEFANANKAKMMIGHVERFNPAVIELKKMIDAGKLGKVYKIEVYRCGPFPTRISDVGVVVDLAVHDLDVINYLVGLKIERMHAETERRIHPKHEDLLTALLKLHSNIVVSLNIDWLTPTKIRELRVTGEKGMFVANYLTQDIYFYENNMYAGRFDYAETALGVTEGNMTKFMIAKKEPLLAEIESFINYVTKGTKPPVSIEDALKALEVAELLVCDGKNNKGC</sequence>
<protein>
    <submittedName>
        <fullName evidence="3">Gfo/Idh/MocA family oxidoreductase</fullName>
    </submittedName>
</protein>
<dbReference type="PANTHER" id="PTHR43377:SF1">
    <property type="entry name" value="BILIVERDIN REDUCTASE A"/>
    <property type="match status" value="1"/>
</dbReference>
<dbReference type="InterPro" id="IPR051450">
    <property type="entry name" value="Gfo/Idh/MocA_Oxidoreductases"/>
</dbReference>
<reference evidence="3" key="2">
    <citation type="submission" date="2021-05" db="EMBL/GenBank/DDBJ databases">
        <title>Protein family content uncovers lineage relationships and bacterial pathway maintenance mechanisms in DPANN archaea.</title>
        <authorList>
            <person name="Castelle C.J."/>
            <person name="Meheust R."/>
            <person name="Jaffe A.L."/>
            <person name="Seitz K."/>
            <person name="Gong X."/>
            <person name="Baker B.J."/>
            <person name="Banfield J.F."/>
        </authorList>
    </citation>
    <scope>NUCLEOTIDE SEQUENCE</scope>
    <source>
        <strain evidence="3">RIFCSPHIGHO2_01_FULL_AR10_44_11</strain>
    </source>
</reference>
<feature type="domain" description="Gfo/Idh/MocA-like oxidoreductase N-terminal" evidence="1">
    <location>
        <begin position="4"/>
        <end position="122"/>
    </location>
</feature>
<gene>
    <name evidence="3" type="ORF">J4415_01580</name>
</gene>
<name>A0A8T4KWP2_9ARCH</name>
<feature type="domain" description="GFO/IDH/MocA-like oxidoreductase" evidence="2">
    <location>
        <begin position="132"/>
        <end position="240"/>
    </location>
</feature>
<dbReference type="SUPFAM" id="SSF51735">
    <property type="entry name" value="NAD(P)-binding Rossmann-fold domains"/>
    <property type="match status" value="1"/>
</dbReference>
<dbReference type="InterPro" id="IPR000683">
    <property type="entry name" value="Gfo/Idh/MocA-like_OxRdtase_N"/>
</dbReference>
<proteinExistence type="predicted"/>
<evidence type="ECO:0000313" key="4">
    <source>
        <dbReference type="Proteomes" id="UP000677687"/>
    </source>
</evidence>
<dbReference type="EMBL" id="JAGVWD010000020">
    <property type="protein sequence ID" value="MBS3057300.1"/>
    <property type="molecule type" value="Genomic_DNA"/>
</dbReference>
<comment type="caution">
    <text evidence="3">The sequence shown here is derived from an EMBL/GenBank/DDBJ whole genome shotgun (WGS) entry which is preliminary data.</text>
</comment>
<evidence type="ECO:0000259" key="2">
    <source>
        <dbReference type="Pfam" id="PF22725"/>
    </source>
</evidence>
<dbReference type="Pfam" id="PF01408">
    <property type="entry name" value="GFO_IDH_MocA"/>
    <property type="match status" value="1"/>
</dbReference>
<dbReference type="Gene3D" id="3.40.50.720">
    <property type="entry name" value="NAD(P)-binding Rossmann-like Domain"/>
    <property type="match status" value="1"/>
</dbReference>
<dbReference type="Pfam" id="PF22725">
    <property type="entry name" value="GFO_IDH_MocA_C3"/>
    <property type="match status" value="1"/>
</dbReference>
<organism evidence="3 4">
    <name type="scientific">Candidatus Iainarchaeum sp</name>
    <dbReference type="NCBI Taxonomy" id="3101447"/>
    <lineage>
        <taxon>Archaea</taxon>
        <taxon>Candidatus Iainarchaeota</taxon>
        <taxon>Candidatus Iainarchaeia</taxon>
        <taxon>Candidatus Iainarchaeales</taxon>
        <taxon>Candidatus Iainarchaeaceae</taxon>
        <taxon>Candidatus Iainarchaeum</taxon>
    </lineage>
</organism>
<dbReference type="InterPro" id="IPR055170">
    <property type="entry name" value="GFO_IDH_MocA-like_dom"/>
</dbReference>
<dbReference type="PANTHER" id="PTHR43377">
    <property type="entry name" value="BILIVERDIN REDUCTASE A"/>
    <property type="match status" value="1"/>
</dbReference>